<evidence type="ECO:0000313" key="3">
    <source>
        <dbReference type="Proteomes" id="UP000634206"/>
    </source>
</evidence>
<dbReference type="NCBIfam" id="TIGR02595">
    <property type="entry name" value="PEP_CTERM"/>
    <property type="match status" value="1"/>
</dbReference>
<gene>
    <name evidence="2" type="ORF">JIN83_15615</name>
</gene>
<organism evidence="2 3">
    <name type="scientific">Oceaniferula flava</name>
    <dbReference type="NCBI Taxonomy" id="2800421"/>
    <lineage>
        <taxon>Bacteria</taxon>
        <taxon>Pseudomonadati</taxon>
        <taxon>Verrucomicrobiota</taxon>
        <taxon>Verrucomicrobiia</taxon>
        <taxon>Verrucomicrobiales</taxon>
        <taxon>Verrucomicrobiaceae</taxon>
        <taxon>Oceaniferula</taxon>
    </lineage>
</organism>
<feature type="transmembrane region" description="Helical" evidence="1">
    <location>
        <begin position="6"/>
        <end position="25"/>
    </location>
</feature>
<evidence type="ECO:0000313" key="2">
    <source>
        <dbReference type="EMBL" id="MBK1856400.1"/>
    </source>
</evidence>
<sequence>MTFAVVVVPELSSVALVMLGSLAMFGRRRRR</sequence>
<name>A0AAE2SDW3_9BACT</name>
<dbReference type="InterPro" id="IPR013424">
    <property type="entry name" value="Ice-binding_C"/>
</dbReference>
<protein>
    <submittedName>
        <fullName evidence="2">PEP-CTERM sorting domain-containing protein</fullName>
    </submittedName>
</protein>
<keyword evidence="3" id="KW-1185">Reference proteome</keyword>
<dbReference type="Proteomes" id="UP000634206">
    <property type="component" value="Unassembled WGS sequence"/>
</dbReference>
<keyword evidence="1" id="KW-0472">Membrane</keyword>
<dbReference type="EMBL" id="JAENIG010000013">
    <property type="protein sequence ID" value="MBK1856400.1"/>
    <property type="molecule type" value="Genomic_DNA"/>
</dbReference>
<proteinExistence type="predicted"/>
<keyword evidence="1" id="KW-0812">Transmembrane</keyword>
<reference evidence="2" key="1">
    <citation type="submission" date="2021-01" db="EMBL/GenBank/DDBJ databases">
        <title>Modified the classification status of verrucomicrobia.</title>
        <authorList>
            <person name="Feng X."/>
        </authorList>
    </citation>
    <scope>NUCLEOTIDE SEQUENCE</scope>
    <source>
        <strain evidence="2">5K15</strain>
    </source>
</reference>
<comment type="caution">
    <text evidence="2">The sequence shown here is derived from an EMBL/GenBank/DDBJ whole genome shotgun (WGS) entry which is preliminary data.</text>
</comment>
<keyword evidence="1" id="KW-1133">Transmembrane helix</keyword>
<accession>A0AAE2SDW3</accession>
<dbReference type="AlphaFoldDB" id="A0AAE2SDW3"/>
<evidence type="ECO:0000256" key="1">
    <source>
        <dbReference type="SAM" id="Phobius"/>
    </source>
</evidence>